<dbReference type="eggNOG" id="COG1970">
    <property type="taxonomic scope" value="Bacteria"/>
</dbReference>
<dbReference type="InterPro" id="IPR019823">
    <property type="entry name" value="Mechanosensitive_channel_CS"/>
</dbReference>
<organism evidence="13 14">
    <name type="scientific">Porphyromonas cangingivalis</name>
    <dbReference type="NCBI Taxonomy" id="36874"/>
    <lineage>
        <taxon>Bacteria</taxon>
        <taxon>Pseudomonadati</taxon>
        <taxon>Bacteroidota</taxon>
        <taxon>Bacteroidia</taxon>
        <taxon>Bacteroidales</taxon>
        <taxon>Porphyromonadaceae</taxon>
        <taxon>Porphyromonas</taxon>
    </lineage>
</organism>
<dbReference type="NCBIfam" id="NF001843">
    <property type="entry name" value="PRK00567.1-4"/>
    <property type="match status" value="1"/>
</dbReference>
<keyword evidence="6" id="KW-0997">Cell inner membrane</keyword>
<keyword evidence="9 12" id="KW-0406">Ion transport</keyword>
<evidence type="ECO:0000256" key="8">
    <source>
        <dbReference type="ARBA" id="ARBA00022989"/>
    </source>
</evidence>
<comment type="subunit">
    <text evidence="3 12">Homopentamer.</text>
</comment>
<gene>
    <name evidence="12 13" type="primary">mscL</name>
    <name evidence="13" type="ORF">HQ35_03695</name>
</gene>
<dbReference type="PANTHER" id="PTHR30266:SF2">
    <property type="entry name" value="LARGE-CONDUCTANCE MECHANOSENSITIVE CHANNEL"/>
    <property type="match status" value="1"/>
</dbReference>
<dbReference type="InterPro" id="IPR001185">
    <property type="entry name" value="MS_channel"/>
</dbReference>
<feature type="transmembrane region" description="Helical" evidence="12">
    <location>
        <begin position="12"/>
        <end position="33"/>
    </location>
</feature>
<evidence type="ECO:0000256" key="10">
    <source>
        <dbReference type="ARBA" id="ARBA00023136"/>
    </source>
</evidence>
<dbReference type="SUPFAM" id="SSF81330">
    <property type="entry name" value="Gated mechanosensitive channel"/>
    <property type="match status" value="1"/>
</dbReference>
<evidence type="ECO:0000256" key="12">
    <source>
        <dbReference type="HAMAP-Rule" id="MF_00115"/>
    </source>
</evidence>
<comment type="caution">
    <text evidence="13">The sequence shown here is derived from an EMBL/GenBank/DDBJ whole genome shotgun (WGS) entry which is preliminary data.</text>
</comment>
<dbReference type="NCBIfam" id="NF010557">
    <property type="entry name" value="PRK13952.1"/>
    <property type="match status" value="1"/>
</dbReference>
<sequence length="139" mass="14888">MGLIKEFKEFAVKGNVVDMAVGIIIGGAFGKIVSSLVNDVIMPPIGKLIGGVNFTDLKIVLSDAVVANGEVVTPEVAILYGSFIQTVIDFLIIAFVIFMAIKAINKLKREKPAEPEAPAAPPADVQLLTEIRDLLKKQQ</sequence>
<keyword evidence="8 12" id="KW-1133">Transmembrane helix</keyword>
<dbReference type="STRING" id="36874.HQ34_04295"/>
<dbReference type="NCBIfam" id="TIGR00220">
    <property type="entry name" value="mscL"/>
    <property type="match status" value="1"/>
</dbReference>
<dbReference type="PROSITE" id="PS01327">
    <property type="entry name" value="MSCL"/>
    <property type="match status" value="1"/>
</dbReference>
<evidence type="ECO:0000256" key="1">
    <source>
        <dbReference type="ARBA" id="ARBA00004651"/>
    </source>
</evidence>
<dbReference type="Proteomes" id="UP000030125">
    <property type="component" value="Unassembled WGS sequence"/>
</dbReference>
<keyword evidence="4 12" id="KW-0813">Transport</keyword>
<feature type="transmembrane region" description="Helical" evidence="12">
    <location>
        <begin position="77"/>
        <end position="101"/>
    </location>
</feature>
<evidence type="ECO:0000256" key="4">
    <source>
        <dbReference type="ARBA" id="ARBA00022448"/>
    </source>
</evidence>
<proteinExistence type="inferred from homology"/>
<dbReference type="RefSeq" id="WP_036851139.1">
    <property type="nucleotide sequence ID" value="NZ_CALTZT010000182.1"/>
</dbReference>
<dbReference type="EMBL" id="JQJD01000023">
    <property type="protein sequence ID" value="KGN81754.1"/>
    <property type="molecule type" value="Genomic_DNA"/>
</dbReference>
<dbReference type="GO" id="GO:0008381">
    <property type="term" value="F:mechanosensitive monoatomic ion channel activity"/>
    <property type="evidence" value="ECO:0007669"/>
    <property type="project" value="UniProtKB-UniRule"/>
</dbReference>
<dbReference type="FunFam" id="1.10.1200.120:FF:000001">
    <property type="entry name" value="Large-conductance mechanosensitive channel"/>
    <property type="match status" value="1"/>
</dbReference>
<evidence type="ECO:0000313" key="14">
    <source>
        <dbReference type="Proteomes" id="UP000030125"/>
    </source>
</evidence>
<evidence type="ECO:0000256" key="5">
    <source>
        <dbReference type="ARBA" id="ARBA00022475"/>
    </source>
</evidence>
<evidence type="ECO:0000256" key="7">
    <source>
        <dbReference type="ARBA" id="ARBA00022692"/>
    </source>
</evidence>
<keyword evidence="14" id="KW-1185">Reference proteome</keyword>
<evidence type="ECO:0000256" key="9">
    <source>
        <dbReference type="ARBA" id="ARBA00023065"/>
    </source>
</evidence>
<dbReference type="InterPro" id="IPR037673">
    <property type="entry name" value="MSC/AndL"/>
</dbReference>
<dbReference type="AlphaFoldDB" id="A0A0A2EZP3"/>
<keyword evidence="10 12" id="KW-0472">Membrane</keyword>
<dbReference type="InterPro" id="IPR036019">
    <property type="entry name" value="MscL_channel"/>
</dbReference>
<name>A0A0A2EZP3_PORCN</name>
<evidence type="ECO:0000256" key="3">
    <source>
        <dbReference type="ARBA" id="ARBA00011255"/>
    </source>
</evidence>
<accession>A0A0A2EZP3</accession>
<keyword evidence="5 12" id="KW-1003">Cell membrane</keyword>
<dbReference type="PANTHER" id="PTHR30266">
    <property type="entry name" value="MECHANOSENSITIVE CHANNEL MSCL"/>
    <property type="match status" value="1"/>
</dbReference>
<keyword evidence="11 12" id="KW-0407">Ion channel</keyword>
<reference evidence="13 14" key="1">
    <citation type="submission" date="2014-08" db="EMBL/GenBank/DDBJ databases">
        <title>Porphyromonas cangingivalis strain:COT-109_OH1386 Genome sequencing.</title>
        <authorList>
            <person name="Wallis C."/>
            <person name="Deusch O."/>
            <person name="O'Flynn C."/>
            <person name="Davis I."/>
            <person name="Jospin G."/>
            <person name="Darling A.E."/>
            <person name="Coil D.A."/>
            <person name="Alexiev A."/>
            <person name="Horsfall A."/>
            <person name="Kirkwood N."/>
            <person name="Harris S."/>
            <person name="Eisen J.A."/>
        </authorList>
    </citation>
    <scope>NUCLEOTIDE SEQUENCE [LARGE SCALE GENOMIC DNA]</scope>
    <source>
        <strain evidence="14">COT-109 OH1386</strain>
    </source>
</reference>
<evidence type="ECO:0000256" key="11">
    <source>
        <dbReference type="ARBA" id="ARBA00023303"/>
    </source>
</evidence>
<dbReference type="Pfam" id="PF01741">
    <property type="entry name" value="MscL"/>
    <property type="match status" value="1"/>
</dbReference>
<comment type="subcellular location">
    <subcellularLocation>
        <location evidence="1 12">Cell membrane</location>
        <topology evidence="1 12">Multi-pass membrane protein</topology>
    </subcellularLocation>
</comment>
<comment type="function">
    <text evidence="12">Channel that opens in response to stretch forces in the membrane lipid bilayer. May participate in the regulation of osmotic pressure changes within the cell.</text>
</comment>
<dbReference type="GO" id="GO:0005886">
    <property type="term" value="C:plasma membrane"/>
    <property type="evidence" value="ECO:0007669"/>
    <property type="project" value="UniProtKB-SubCell"/>
</dbReference>
<protein>
    <recommendedName>
        <fullName evidence="12">Large-conductance mechanosensitive channel</fullName>
    </recommendedName>
</protein>
<dbReference type="Gene3D" id="1.10.1200.120">
    <property type="entry name" value="Large-conductance mechanosensitive channel, MscL, domain 1"/>
    <property type="match status" value="1"/>
</dbReference>
<dbReference type="PRINTS" id="PR01264">
    <property type="entry name" value="MECHCHANNEL"/>
</dbReference>
<evidence type="ECO:0000313" key="13">
    <source>
        <dbReference type="EMBL" id="KGN81754.1"/>
    </source>
</evidence>
<dbReference type="HAMAP" id="MF_00115">
    <property type="entry name" value="MscL"/>
    <property type="match status" value="1"/>
</dbReference>
<evidence type="ECO:0000256" key="6">
    <source>
        <dbReference type="ARBA" id="ARBA00022519"/>
    </source>
</evidence>
<keyword evidence="7 12" id="KW-0812">Transmembrane</keyword>
<comment type="similarity">
    <text evidence="2 12">Belongs to the MscL family.</text>
</comment>
<evidence type="ECO:0000256" key="2">
    <source>
        <dbReference type="ARBA" id="ARBA00007254"/>
    </source>
</evidence>